<organism evidence="1 2">
    <name type="scientific">Bifidobacterium criceti</name>
    <dbReference type="NCBI Taxonomy" id="1960969"/>
    <lineage>
        <taxon>Bacteria</taxon>
        <taxon>Bacillati</taxon>
        <taxon>Actinomycetota</taxon>
        <taxon>Actinomycetes</taxon>
        <taxon>Bifidobacteriales</taxon>
        <taxon>Bifidobacteriaceae</taxon>
        <taxon>Bifidobacterium</taxon>
    </lineage>
</organism>
<dbReference type="PROSITE" id="PS51257">
    <property type="entry name" value="PROKAR_LIPOPROTEIN"/>
    <property type="match status" value="1"/>
</dbReference>
<evidence type="ECO:0000313" key="2">
    <source>
        <dbReference type="Proteomes" id="UP000218399"/>
    </source>
</evidence>
<dbReference type="Proteomes" id="UP000218399">
    <property type="component" value="Unassembled WGS sequence"/>
</dbReference>
<dbReference type="EMBL" id="MVOH01000001">
    <property type="protein sequence ID" value="PAU69079.1"/>
    <property type="molecule type" value="Genomic_DNA"/>
</dbReference>
<name>A0A2A2EIT1_9BIFI</name>
<dbReference type="Pfam" id="PF14386">
    <property type="entry name" value="DUF4417"/>
    <property type="match status" value="1"/>
</dbReference>
<dbReference type="OrthoDB" id="9800801at2"/>
<proteinExistence type="predicted"/>
<evidence type="ECO:0000313" key="1">
    <source>
        <dbReference type="EMBL" id="PAU69079.1"/>
    </source>
</evidence>
<dbReference type="InterPro" id="IPR025530">
    <property type="entry name" value="DUF4417"/>
</dbReference>
<gene>
    <name evidence="1" type="ORF">B1526_0060</name>
</gene>
<sequence length="100" mass="11296">MQRPSSRGYSTISIGSLGCLKNQTNQRIFIKGLAHVMGRLSPKTLIIYGNAPEPIFAPYAKIGVTLLRFPSQIELAHRQREGIDNGTRILRRHYGRCIFQ</sequence>
<protein>
    <submittedName>
        <fullName evidence="1">Uncharacterized protein</fullName>
    </submittedName>
</protein>
<reference evidence="1 2" key="1">
    <citation type="journal article" date="2017" name="ISME J.">
        <title>Unveiling bifidobacterial biogeography across the mammalian branch of the tree of life.</title>
        <authorList>
            <person name="Milani C."/>
            <person name="Mangifesta M."/>
            <person name="Mancabelli L."/>
            <person name="Lugli G.A."/>
            <person name="James K."/>
            <person name="Duranti S."/>
            <person name="Turroni F."/>
            <person name="Ferrario C."/>
            <person name="Ossiprandi M.C."/>
            <person name="van Sinderen D."/>
            <person name="Ventura M."/>
        </authorList>
    </citation>
    <scope>NUCLEOTIDE SEQUENCE [LARGE SCALE GENOMIC DNA]</scope>
    <source>
        <strain evidence="2">Ham19E</strain>
    </source>
</reference>
<keyword evidence="2" id="KW-1185">Reference proteome</keyword>
<accession>A0A2A2EIT1</accession>
<comment type="caution">
    <text evidence="1">The sequence shown here is derived from an EMBL/GenBank/DDBJ whole genome shotgun (WGS) entry which is preliminary data.</text>
</comment>
<dbReference type="RefSeq" id="WP_095614145.1">
    <property type="nucleotide sequence ID" value="NZ_MVOH01000001.1"/>
</dbReference>
<dbReference type="AlphaFoldDB" id="A0A2A2EIT1"/>